<reference evidence="2" key="1">
    <citation type="journal article" date="2021" name="Sci. Rep.">
        <title>Diploid genomic architecture of Nitzschia inconspicua, an elite biomass production diatom.</title>
        <authorList>
            <person name="Oliver A."/>
            <person name="Podell S."/>
            <person name="Pinowska A."/>
            <person name="Traller J.C."/>
            <person name="Smith S.R."/>
            <person name="McClure R."/>
            <person name="Beliaev A."/>
            <person name="Bohutskyi P."/>
            <person name="Hill E.A."/>
            <person name="Rabines A."/>
            <person name="Zheng H."/>
            <person name="Allen L.Z."/>
            <person name="Kuo A."/>
            <person name="Grigoriev I.V."/>
            <person name="Allen A.E."/>
            <person name="Hazlebeck D."/>
            <person name="Allen E.E."/>
        </authorList>
    </citation>
    <scope>NUCLEOTIDE SEQUENCE</scope>
    <source>
        <strain evidence="2">Hildebrandi</strain>
    </source>
</reference>
<sequence>MCSQFRGWDVTQNTPQPIRRFFRIDFTLKRFLLTLTVKAQSKWKYVSFPKIDANELLLTPLVVLSSSTNISYRLERTLGLRYDVVSNDPATVGNTHVTRRDKRKRGGEGERSGTEKVLQSQGERLICQTTDETKKATKELIQPQEGGMAERRARRKVSTDKQKTNQIIQANKMMKLRQKTTSGLRRGAVVRLKVDPRDKKNATAVLGIVWNVSGSGAGGIQVATEYGMISKGKSGKTHYVPADRYSVPPIQDLALDGGLLIVRHEILTGRFDETKCNQVTIKQAHDLREAGYETDYKPATMKQGHDLREANLTNSYYQRGNTTATLHHSQNDLSEYQGKYSFRKQITSSNMSNPGGAPISAEQLKARYVGTGHADMSKYEWITNQHRDTYASHIAHYDQLSYYAVAQNVSIGRARLQFLDRMIQPCGPPPKTKDIDKMLEN</sequence>
<dbReference type="GO" id="GO:0000398">
    <property type="term" value="P:mRNA splicing, via spliceosome"/>
    <property type="evidence" value="ECO:0007669"/>
    <property type="project" value="TreeGrafter"/>
</dbReference>
<organism evidence="2 3">
    <name type="scientific">Nitzschia inconspicua</name>
    <dbReference type="NCBI Taxonomy" id="303405"/>
    <lineage>
        <taxon>Eukaryota</taxon>
        <taxon>Sar</taxon>
        <taxon>Stramenopiles</taxon>
        <taxon>Ochrophyta</taxon>
        <taxon>Bacillariophyta</taxon>
        <taxon>Bacillariophyceae</taxon>
        <taxon>Bacillariophycidae</taxon>
        <taxon>Bacillariales</taxon>
        <taxon>Bacillariaceae</taxon>
        <taxon>Nitzschia</taxon>
    </lineage>
</organism>
<dbReference type="Proteomes" id="UP000693970">
    <property type="component" value="Unassembled WGS sequence"/>
</dbReference>
<feature type="region of interest" description="Disordered" evidence="1">
    <location>
        <begin position="89"/>
        <end position="121"/>
    </location>
</feature>
<evidence type="ECO:0000256" key="1">
    <source>
        <dbReference type="SAM" id="MobiDB-lite"/>
    </source>
</evidence>
<evidence type="ECO:0000313" key="3">
    <source>
        <dbReference type="Proteomes" id="UP000693970"/>
    </source>
</evidence>
<name>A0A9K3LQC2_9STRA</name>
<dbReference type="InterPro" id="IPR009846">
    <property type="entry name" value="SF3b5/RDS3-10"/>
</dbReference>
<dbReference type="OrthoDB" id="274726at2759"/>
<dbReference type="PANTHER" id="PTHR20978">
    <property type="entry name" value="SPLICING FACTOR 3B SUBUNIT 5"/>
    <property type="match status" value="1"/>
</dbReference>
<dbReference type="EMBL" id="JAGRRH010000007">
    <property type="protein sequence ID" value="KAG7366634.1"/>
    <property type="molecule type" value="Genomic_DNA"/>
</dbReference>
<accession>A0A9K3LQC2</accession>
<dbReference type="Pfam" id="PF07189">
    <property type="entry name" value="SF3b10"/>
    <property type="match status" value="1"/>
</dbReference>
<dbReference type="GO" id="GO:0071011">
    <property type="term" value="C:precatalytic spliceosome"/>
    <property type="evidence" value="ECO:0007669"/>
    <property type="project" value="TreeGrafter"/>
</dbReference>
<reference evidence="2" key="2">
    <citation type="submission" date="2021-04" db="EMBL/GenBank/DDBJ databases">
        <authorList>
            <person name="Podell S."/>
        </authorList>
    </citation>
    <scope>NUCLEOTIDE SEQUENCE</scope>
    <source>
        <strain evidence="2">Hildebrandi</strain>
    </source>
</reference>
<dbReference type="PANTHER" id="PTHR20978:SF0">
    <property type="entry name" value="SPLICING FACTOR 3B SUBUNIT 5"/>
    <property type="match status" value="1"/>
</dbReference>
<evidence type="ECO:0000313" key="2">
    <source>
        <dbReference type="EMBL" id="KAG7366634.1"/>
    </source>
</evidence>
<dbReference type="GO" id="GO:0005686">
    <property type="term" value="C:U2 snRNP"/>
    <property type="evidence" value="ECO:0007669"/>
    <property type="project" value="TreeGrafter"/>
</dbReference>
<dbReference type="AlphaFoldDB" id="A0A9K3LQC2"/>
<proteinExistence type="predicted"/>
<keyword evidence="3" id="KW-1185">Reference proteome</keyword>
<protein>
    <submittedName>
        <fullName evidence="2">Splicing factor 3B subunit 10 SF3b10</fullName>
    </submittedName>
</protein>
<feature type="region of interest" description="Disordered" evidence="1">
    <location>
        <begin position="141"/>
        <end position="163"/>
    </location>
</feature>
<comment type="caution">
    <text evidence="2">The sequence shown here is derived from an EMBL/GenBank/DDBJ whole genome shotgun (WGS) entry which is preliminary data.</text>
</comment>
<gene>
    <name evidence="2" type="ORF">IV203_029304</name>
</gene>